<sequence>MTRIRRSNRIYNERRVNLVDAERRFRRSCEQIVMLNRALTSLQKRYDNAKRRNVRSFRYHLRLRLAVIEGMRNVYYDYAHEKAKQVAELRRELFGEIVEIVSEES</sequence>
<name>K1PRP6_MAGGI</name>
<evidence type="ECO:0000313" key="1">
    <source>
        <dbReference type="EMBL" id="EKC19055.1"/>
    </source>
</evidence>
<dbReference type="HOGENOM" id="CLU_2266306_0_0_1"/>
<accession>K1PRP6</accession>
<dbReference type="InParanoid" id="K1PRP6"/>
<gene>
    <name evidence="1" type="ORF">CGI_10009929</name>
</gene>
<dbReference type="AlphaFoldDB" id="K1PRP6"/>
<reference evidence="1" key="1">
    <citation type="journal article" date="2012" name="Nature">
        <title>The oyster genome reveals stress adaptation and complexity of shell formation.</title>
        <authorList>
            <person name="Zhang G."/>
            <person name="Fang X."/>
            <person name="Guo X."/>
            <person name="Li L."/>
            <person name="Luo R."/>
            <person name="Xu F."/>
            <person name="Yang P."/>
            <person name="Zhang L."/>
            <person name="Wang X."/>
            <person name="Qi H."/>
            <person name="Xiong Z."/>
            <person name="Que H."/>
            <person name="Xie Y."/>
            <person name="Holland P.W."/>
            <person name="Paps J."/>
            <person name="Zhu Y."/>
            <person name="Wu F."/>
            <person name="Chen Y."/>
            <person name="Wang J."/>
            <person name="Peng C."/>
            <person name="Meng J."/>
            <person name="Yang L."/>
            <person name="Liu J."/>
            <person name="Wen B."/>
            <person name="Zhang N."/>
            <person name="Huang Z."/>
            <person name="Zhu Q."/>
            <person name="Feng Y."/>
            <person name="Mount A."/>
            <person name="Hedgecock D."/>
            <person name="Xu Z."/>
            <person name="Liu Y."/>
            <person name="Domazet-Loso T."/>
            <person name="Du Y."/>
            <person name="Sun X."/>
            <person name="Zhang S."/>
            <person name="Liu B."/>
            <person name="Cheng P."/>
            <person name="Jiang X."/>
            <person name="Li J."/>
            <person name="Fan D."/>
            <person name="Wang W."/>
            <person name="Fu W."/>
            <person name="Wang T."/>
            <person name="Wang B."/>
            <person name="Zhang J."/>
            <person name="Peng Z."/>
            <person name="Li Y."/>
            <person name="Li N."/>
            <person name="Wang J."/>
            <person name="Chen M."/>
            <person name="He Y."/>
            <person name="Tan F."/>
            <person name="Song X."/>
            <person name="Zheng Q."/>
            <person name="Huang R."/>
            <person name="Yang H."/>
            <person name="Du X."/>
            <person name="Chen L."/>
            <person name="Yang M."/>
            <person name="Gaffney P.M."/>
            <person name="Wang S."/>
            <person name="Luo L."/>
            <person name="She Z."/>
            <person name="Ming Y."/>
            <person name="Huang W."/>
            <person name="Zhang S."/>
            <person name="Huang B."/>
            <person name="Zhang Y."/>
            <person name="Qu T."/>
            <person name="Ni P."/>
            <person name="Miao G."/>
            <person name="Wang J."/>
            <person name="Wang Q."/>
            <person name="Steinberg C.E."/>
            <person name="Wang H."/>
            <person name="Li N."/>
            <person name="Qian L."/>
            <person name="Zhang G."/>
            <person name="Li Y."/>
            <person name="Yang H."/>
            <person name="Liu X."/>
            <person name="Wang J."/>
            <person name="Yin Y."/>
            <person name="Wang J."/>
        </authorList>
    </citation>
    <scope>NUCLEOTIDE SEQUENCE [LARGE SCALE GENOMIC DNA]</scope>
    <source>
        <strain evidence="1">05x7-T-G4-1.051#20</strain>
    </source>
</reference>
<protein>
    <submittedName>
        <fullName evidence="1">Uncharacterized protein</fullName>
    </submittedName>
</protein>
<organism evidence="1">
    <name type="scientific">Magallana gigas</name>
    <name type="common">Pacific oyster</name>
    <name type="synonym">Crassostrea gigas</name>
    <dbReference type="NCBI Taxonomy" id="29159"/>
    <lineage>
        <taxon>Eukaryota</taxon>
        <taxon>Metazoa</taxon>
        <taxon>Spiralia</taxon>
        <taxon>Lophotrochozoa</taxon>
        <taxon>Mollusca</taxon>
        <taxon>Bivalvia</taxon>
        <taxon>Autobranchia</taxon>
        <taxon>Pteriomorphia</taxon>
        <taxon>Ostreida</taxon>
        <taxon>Ostreoidea</taxon>
        <taxon>Ostreidae</taxon>
        <taxon>Magallana</taxon>
    </lineage>
</organism>
<dbReference type="EMBL" id="JH815925">
    <property type="protein sequence ID" value="EKC19055.1"/>
    <property type="molecule type" value="Genomic_DNA"/>
</dbReference>
<proteinExistence type="predicted"/>